<dbReference type="NCBIfam" id="NF008561">
    <property type="entry name" value="PRK11507.1"/>
    <property type="match status" value="1"/>
</dbReference>
<dbReference type="InterPro" id="IPR036986">
    <property type="entry name" value="S4_RNA-bd_sf"/>
</dbReference>
<organism evidence="2">
    <name type="scientific">Aeromonas hydrophila</name>
    <dbReference type="NCBI Taxonomy" id="644"/>
    <lineage>
        <taxon>Bacteria</taxon>
        <taxon>Pseudomonadati</taxon>
        <taxon>Pseudomonadota</taxon>
        <taxon>Gammaproteobacteria</taxon>
        <taxon>Aeromonadales</taxon>
        <taxon>Aeromonadaceae</taxon>
        <taxon>Aeromonas</taxon>
    </lineage>
</organism>
<accession>A0A926IYJ5</accession>
<protein>
    <submittedName>
        <fullName evidence="2">Ribosome-associated protein YbcJ</fullName>
    </submittedName>
</protein>
<reference evidence="2" key="1">
    <citation type="submission" date="2020-07" db="EMBL/GenBank/DDBJ databases">
        <title>Carbapenem Resistant Aeromonas hydrophila Carrying blacphA7 Isolated from Two Solid Organ Transplant Patients.</title>
        <authorList>
            <person name="Hilt E."/>
            <person name="Fitzwater S.P."/>
            <person name="Ward K."/>
            <person name="De St Maurice A."/>
            <person name="Chandrasekaran S."/>
            <person name="Garner O.B."/>
            <person name="Yang S."/>
        </authorList>
    </citation>
    <scope>NUCLEOTIDE SEQUENCE</scope>
    <source>
        <strain evidence="2">B-1</strain>
    </source>
</reference>
<dbReference type="GO" id="GO:0003723">
    <property type="term" value="F:RNA binding"/>
    <property type="evidence" value="ECO:0007669"/>
    <property type="project" value="UniProtKB-KW"/>
</dbReference>
<name>A0A926IYJ5_AERHY</name>
<dbReference type="Gene3D" id="3.10.290.10">
    <property type="entry name" value="RNA-binding S4 domain"/>
    <property type="match status" value="1"/>
</dbReference>
<evidence type="ECO:0000256" key="1">
    <source>
        <dbReference type="PROSITE-ProRule" id="PRU00182"/>
    </source>
</evidence>
<keyword evidence="1" id="KW-0694">RNA-binding</keyword>
<dbReference type="AlphaFoldDB" id="A0A926IYJ5"/>
<dbReference type="EMBL" id="JACLAN010000021">
    <property type="protein sequence ID" value="MBC8674482.1"/>
    <property type="molecule type" value="Genomic_DNA"/>
</dbReference>
<dbReference type="SUPFAM" id="SSF55174">
    <property type="entry name" value="Alpha-L RNA-binding motif"/>
    <property type="match status" value="1"/>
</dbReference>
<dbReference type="PROSITE" id="PS50889">
    <property type="entry name" value="S4"/>
    <property type="match status" value="1"/>
</dbReference>
<gene>
    <name evidence="2" type="primary">ybcJ</name>
    <name evidence="2" type="ORF">H2136_23695</name>
</gene>
<comment type="caution">
    <text evidence="2">The sequence shown here is derived from an EMBL/GenBank/DDBJ whole genome shotgun (WGS) entry which is preliminary data.</text>
</comment>
<dbReference type="Pfam" id="PF13275">
    <property type="entry name" value="S4_2"/>
    <property type="match status" value="1"/>
</dbReference>
<evidence type="ECO:0000313" key="2">
    <source>
        <dbReference type="EMBL" id="MBC8674482.1"/>
    </source>
</evidence>
<proteinExistence type="predicted"/>
<sequence>MHPLEVSHGTFLLEGHPFVALCDLIKHQGWADCGGAAKALVAEGLVEVDGQVETRKRCKIVAEQVVNFNGMKVVVKEGVSPEIL</sequence>